<gene>
    <name evidence="1" type="ORF">L6452_20370</name>
</gene>
<keyword evidence="2" id="KW-1185">Reference proteome</keyword>
<reference evidence="1 2" key="2">
    <citation type="journal article" date="2022" name="Mol. Ecol. Resour.">
        <title>The genomes of chicory, endive, great burdock and yacon provide insights into Asteraceae paleo-polyploidization history and plant inulin production.</title>
        <authorList>
            <person name="Fan W."/>
            <person name="Wang S."/>
            <person name="Wang H."/>
            <person name="Wang A."/>
            <person name="Jiang F."/>
            <person name="Liu H."/>
            <person name="Zhao H."/>
            <person name="Xu D."/>
            <person name="Zhang Y."/>
        </authorList>
    </citation>
    <scope>NUCLEOTIDE SEQUENCE [LARGE SCALE GENOMIC DNA]</scope>
    <source>
        <strain evidence="2">cv. Niubang</strain>
    </source>
</reference>
<reference evidence="2" key="1">
    <citation type="journal article" date="2022" name="Mol. Ecol. Resour.">
        <title>The genomes of chicory, endive, great burdock and yacon provide insights into Asteraceae palaeo-polyploidization history and plant inulin production.</title>
        <authorList>
            <person name="Fan W."/>
            <person name="Wang S."/>
            <person name="Wang H."/>
            <person name="Wang A."/>
            <person name="Jiang F."/>
            <person name="Liu H."/>
            <person name="Zhao H."/>
            <person name="Xu D."/>
            <person name="Zhang Y."/>
        </authorList>
    </citation>
    <scope>NUCLEOTIDE SEQUENCE [LARGE SCALE GENOMIC DNA]</scope>
    <source>
        <strain evidence="2">cv. Niubang</strain>
    </source>
</reference>
<evidence type="ECO:0000313" key="1">
    <source>
        <dbReference type="EMBL" id="KAI3719471.1"/>
    </source>
</evidence>
<name>A0ACB9BCH6_ARCLA</name>
<proteinExistence type="predicted"/>
<evidence type="ECO:0000313" key="2">
    <source>
        <dbReference type="Proteomes" id="UP001055879"/>
    </source>
</evidence>
<dbReference type="Proteomes" id="UP001055879">
    <property type="component" value="Linkage Group LG06"/>
</dbReference>
<protein>
    <submittedName>
        <fullName evidence="1">Uncharacterized protein</fullName>
    </submittedName>
</protein>
<accession>A0ACB9BCH6</accession>
<comment type="caution">
    <text evidence="1">The sequence shown here is derived from an EMBL/GenBank/DDBJ whole genome shotgun (WGS) entry which is preliminary data.</text>
</comment>
<sequence length="1058" mass="116678">MSLENEDGSSAMETAESVNESQKKPRISYTRDFLLSLSELEICKKLPSGFDRSLLSEFEDNSNQERPRSHGSLPLQGFRRNDYSSSPPTRGDSSNFSRGVYGRWDNRSSGWSDKDGDSQSDLDPDSGKRSYGNQSRRPWQNSEHDGLLGSGSFPRPSGFAAGTSAPKGQTNEPFHLNRSNEAYQPPRPFKAVPHTRTNTHDSFNDETFGSSEITSQDRAEEERKRRASFELMRKEQQKVLQEKQKSNANKHKSDGFTDLILEETKEEGLLEASGELNSAVQSVPNDDSGKSSILLQSSKSRPLVPPGFRSTILEKGSTTKPISSTDKENPKPGIEEIHMLAKGNHTQNETQDNQGNIQSVHKLDMTEQYLQDKNICGIKQGEEIMTSLSGSSVSTEKHGMGDHNLHGISGFPEVHEAVDGEVFELMTNNVMGNKILSNSSQESTTSILGKFFGSAPTIKDGGSTGFLEQQKSKEDDHLSPHNVQSSRFAQWFNEDEKKPVDDLSSNRPNDLLSLIVGSDKTGSQVPNVISTEPSAPDLSYKGFGVTKTPSDSKHLYNDYRQEAAPPVAAVLTCEDLEQTIMSEYSEKSTTLQPPVPDWSVSGQENMDAIPVDNRATHHLLSLLQKGTTIEDMKSSNIESGSLENRPTSEVGGIKMFEKPKDGNQEAAHSSAQNLSLESLFGTAFMKELQSAQAPVSVQRGSAGSARINIAPHELSAPVMNGPLSSNVDGIGSNMTNYESNPLSSKEKQPAKSDDAESWLNFNGPQVDVDPLEFQRGLPKSAKQAIGGVEIQLPEEESLITVGDPANTHNQMSKNTTIGKLLPSDAAFDISEKLAALNSGFRGDRSMAAQEATRFVRGPYDMLEPERQFNNLHAQASSPQMHAGQMNHNRLPMFHPLDPNPPHMNSHMRFPEHLMQRDALMNHQFPANMARPFHHPDARVTGFDVPAHPQMLPQMRMQGNFPPHLLRDLPRPSMVHPHPGNQASNFMPDREAMHGFPFAHQQANIGGLGMPLPVPDGGPEALQRMMEMELRSQSSKQVRPVNSHSQGGMYELDMGFRYR</sequence>
<dbReference type="EMBL" id="CM042052">
    <property type="protein sequence ID" value="KAI3719471.1"/>
    <property type="molecule type" value="Genomic_DNA"/>
</dbReference>
<organism evidence="1 2">
    <name type="scientific">Arctium lappa</name>
    <name type="common">Greater burdock</name>
    <name type="synonym">Lappa major</name>
    <dbReference type="NCBI Taxonomy" id="4217"/>
    <lineage>
        <taxon>Eukaryota</taxon>
        <taxon>Viridiplantae</taxon>
        <taxon>Streptophyta</taxon>
        <taxon>Embryophyta</taxon>
        <taxon>Tracheophyta</taxon>
        <taxon>Spermatophyta</taxon>
        <taxon>Magnoliopsida</taxon>
        <taxon>eudicotyledons</taxon>
        <taxon>Gunneridae</taxon>
        <taxon>Pentapetalae</taxon>
        <taxon>asterids</taxon>
        <taxon>campanulids</taxon>
        <taxon>Asterales</taxon>
        <taxon>Asteraceae</taxon>
        <taxon>Carduoideae</taxon>
        <taxon>Cardueae</taxon>
        <taxon>Arctiinae</taxon>
        <taxon>Arctium</taxon>
    </lineage>
</organism>